<sequence length="63" mass="6745">MVRTVVELLTASLWAAVPEEIGTLITLHGGALFALTMSLVELLDRSSVRALVEAMVRGALVPR</sequence>
<reference evidence="1" key="1">
    <citation type="submission" date="2022-06" db="EMBL/GenBank/DDBJ databases">
        <authorList>
            <person name="Ping M."/>
        </authorList>
    </citation>
    <scope>NUCLEOTIDE SEQUENCE</scope>
    <source>
        <strain evidence="1">JCM11759T</strain>
    </source>
</reference>
<protein>
    <submittedName>
        <fullName evidence="1">Uncharacterized protein</fullName>
    </submittedName>
</protein>
<accession>A0ABY5DJ16</accession>
<evidence type="ECO:0000313" key="1">
    <source>
        <dbReference type="EMBL" id="USY23075.1"/>
    </source>
</evidence>
<name>A0ABY5DJ16_9ACTN</name>
<gene>
    <name evidence="1" type="ORF">NE857_16510</name>
</gene>
<dbReference type="RefSeq" id="WP_254421804.1">
    <property type="nucleotide sequence ID" value="NZ_BAAAJB010000051.1"/>
</dbReference>
<dbReference type="Proteomes" id="UP001055940">
    <property type="component" value="Chromosome"/>
</dbReference>
<organism evidence="1 2">
    <name type="scientific">Nocardiopsis exhalans</name>
    <dbReference type="NCBI Taxonomy" id="163604"/>
    <lineage>
        <taxon>Bacteria</taxon>
        <taxon>Bacillati</taxon>
        <taxon>Actinomycetota</taxon>
        <taxon>Actinomycetes</taxon>
        <taxon>Streptosporangiales</taxon>
        <taxon>Nocardiopsidaceae</taxon>
        <taxon>Nocardiopsis</taxon>
    </lineage>
</organism>
<evidence type="ECO:0000313" key="2">
    <source>
        <dbReference type="Proteomes" id="UP001055940"/>
    </source>
</evidence>
<keyword evidence="2" id="KW-1185">Reference proteome</keyword>
<proteinExistence type="predicted"/>
<dbReference type="EMBL" id="CP099837">
    <property type="protein sequence ID" value="USY23075.1"/>
    <property type="molecule type" value="Genomic_DNA"/>
</dbReference>